<evidence type="ECO:0008006" key="5">
    <source>
        <dbReference type="Google" id="ProtNLM"/>
    </source>
</evidence>
<dbReference type="AlphaFoldDB" id="A0A9P4J1C7"/>
<evidence type="ECO:0000256" key="1">
    <source>
        <dbReference type="SAM" id="MobiDB-lite"/>
    </source>
</evidence>
<evidence type="ECO:0000313" key="3">
    <source>
        <dbReference type="EMBL" id="KAF2150588.1"/>
    </source>
</evidence>
<feature type="region of interest" description="Disordered" evidence="1">
    <location>
        <begin position="95"/>
        <end position="138"/>
    </location>
</feature>
<comment type="caution">
    <text evidence="3">The sequence shown here is derived from an EMBL/GenBank/DDBJ whole genome shotgun (WGS) entry which is preliminary data.</text>
</comment>
<dbReference type="InterPro" id="IPR014756">
    <property type="entry name" value="Ig_E-set"/>
</dbReference>
<proteinExistence type="predicted"/>
<dbReference type="EMBL" id="ML996089">
    <property type="protein sequence ID" value="KAF2150588.1"/>
    <property type="molecule type" value="Genomic_DNA"/>
</dbReference>
<keyword evidence="4" id="KW-1185">Reference proteome</keyword>
<name>A0A9P4J1C7_9PEZI</name>
<gene>
    <name evidence="3" type="ORF">K461DRAFT_178788</name>
</gene>
<dbReference type="InterPro" id="IPR013783">
    <property type="entry name" value="Ig-like_fold"/>
</dbReference>
<dbReference type="SUPFAM" id="SSF81296">
    <property type="entry name" value="E set domains"/>
    <property type="match status" value="1"/>
</dbReference>
<organism evidence="3 4">
    <name type="scientific">Myriangium duriaei CBS 260.36</name>
    <dbReference type="NCBI Taxonomy" id="1168546"/>
    <lineage>
        <taxon>Eukaryota</taxon>
        <taxon>Fungi</taxon>
        <taxon>Dikarya</taxon>
        <taxon>Ascomycota</taxon>
        <taxon>Pezizomycotina</taxon>
        <taxon>Dothideomycetes</taxon>
        <taxon>Dothideomycetidae</taxon>
        <taxon>Myriangiales</taxon>
        <taxon>Myriangiaceae</taxon>
        <taxon>Myriangium</taxon>
    </lineage>
</organism>
<dbReference type="Gene3D" id="2.60.40.10">
    <property type="entry name" value="Immunoglobulins"/>
    <property type="match status" value="1"/>
</dbReference>
<keyword evidence="2" id="KW-0812">Transmembrane</keyword>
<dbReference type="CDD" id="cd02859">
    <property type="entry name" value="E_set_AMPKbeta_like_N"/>
    <property type="match status" value="1"/>
</dbReference>
<evidence type="ECO:0000313" key="4">
    <source>
        <dbReference type="Proteomes" id="UP000799439"/>
    </source>
</evidence>
<feature type="compositionally biased region" description="Polar residues" evidence="1">
    <location>
        <begin position="104"/>
        <end position="120"/>
    </location>
</feature>
<keyword evidence="2" id="KW-1133">Transmembrane helix</keyword>
<reference evidence="3" key="1">
    <citation type="journal article" date="2020" name="Stud. Mycol.">
        <title>101 Dothideomycetes genomes: a test case for predicting lifestyles and emergence of pathogens.</title>
        <authorList>
            <person name="Haridas S."/>
            <person name="Albert R."/>
            <person name="Binder M."/>
            <person name="Bloem J."/>
            <person name="Labutti K."/>
            <person name="Salamov A."/>
            <person name="Andreopoulos B."/>
            <person name="Baker S."/>
            <person name="Barry K."/>
            <person name="Bills G."/>
            <person name="Bluhm B."/>
            <person name="Cannon C."/>
            <person name="Castanera R."/>
            <person name="Culley D."/>
            <person name="Daum C."/>
            <person name="Ezra D."/>
            <person name="Gonzalez J."/>
            <person name="Henrissat B."/>
            <person name="Kuo A."/>
            <person name="Liang C."/>
            <person name="Lipzen A."/>
            <person name="Lutzoni F."/>
            <person name="Magnuson J."/>
            <person name="Mondo S."/>
            <person name="Nolan M."/>
            <person name="Ohm R."/>
            <person name="Pangilinan J."/>
            <person name="Park H.-J."/>
            <person name="Ramirez L."/>
            <person name="Alfaro M."/>
            <person name="Sun H."/>
            <person name="Tritt A."/>
            <person name="Yoshinaga Y."/>
            <person name="Zwiers L.-H."/>
            <person name="Turgeon B."/>
            <person name="Goodwin S."/>
            <person name="Spatafora J."/>
            <person name="Crous P."/>
            <person name="Grigoriev I."/>
        </authorList>
    </citation>
    <scope>NUCLEOTIDE SEQUENCE</scope>
    <source>
        <strain evidence="3">CBS 260.36</strain>
    </source>
</reference>
<accession>A0A9P4J1C7</accession>
<dbReference type="OrthoDB" id="5350410at2759"/>
<feature type="transmembrane region" description="Helical" evidence="2">
    <location>
        <begin position="276"/>
        <end position="293"/>
    </location>
</feature>
<evidence type="ECO:0000256" key="2">
    <source>
        <dbReference type="SAM" id="Phobius"/>
    </source>
</evidence>
<keyword evidence="2" id="KW-0472">Membrane</keyword>
<feature type="region of interest" description="Disordered" evidence="1">
    <location>
        <begin position="187"/>
        <end position="211"/>
    </location>
</feature>
<dbReference type="Proteomes" id="UP000799439">
    <property type="component" value="Unassembled WGS sequence"/>
</dbReference>
<protein>
    <recommendedName>
        <fullName evidence="5">AMP-activated protein kinase glycogen-binding domain-containing protein</fullName>
    </recommendedName>
</protein>
<feature type="compositionally biased region" description="Polar residues" evidence="1">
    <location>
        <begin position="197"/>
        <end position="208"/>
    </location>
</feature>
<sequence length="323" mass="36459">MKQEVRLSYQSKGLRPPVYVVTSLSEPQWEPKELHSKVLDDDNELEFWRVFEAEEGEHQYKFRLGPGDWWALDETKPIVEDEFGNKNNVIHVGAATSKSDRQSEPTPVLSQKTARYSPRSSMEEPIPRSISPAQSNPLGITHDVPQSPIEDSKQKFTQLRVGPAEPLTPPMTPEMSEKLATDYSKFQPFPTGEIQRPASTASRPNSRPVSMCSCYSDKSIEEAMPIDNEIEEKTAMPKQTRPEAQQQQMGMIESVKYFLITLGTWMVSIFGGGMRMTGILAVFVGIAAILYKIRDLRNAVMPFILSMLYPQAWGRRGNDTSMV</sequence>